<dbReference type="InterPro" id="IPR056179">
    <property type="entry name" value="DHQS_C"/>
</dbReference>
<evidence type="ECO:0000256" key="16">
    <source>
        <dbReference type="ARBA" id="ARBA00023141"/>
    </source>
</evidence>
<feature type="binding site" evidence="19">
    <location>
        <position position="264"/>
    </location>
    <ligand>
        <name>Zn(2+)</name>
        <dbReference type="ChEBI" id="CHEBI:29105"/>
    </ligand>
</feature>
<evidence type="ECO:0000256" key="8">
    <source>
        <dbReference type="ARBA" id="ARBA00013031"/>
    </source>
</evidence>
<comment type="caution">
    <text evidence="19">Lacks conserved residue(s) required for the propagation of feature annotation.</text>
</comment>
<dbReference type="FunFam" id="3.40.50.1970:FF:000007">
    <property type="entry name" value="Pentafunctional AROM polypeptide"/>
    <property type="match status" value="1"/>
</dbReference>
<comment type="similarity">
    <text evidence="7 19">Belongs to the sugar phosphate cyclases superfamily. Dehydroquinate synthase family.</text>
</comment>
<keyword evidence="10 19" id="KW-0963">Cytoplasm</keyword>
<evidence type="ECO:0000256" key="18">
    <source>
        <dbReference type="ARBA" id="ARBA00023285"/>
    </source>
</evidence>
<dbReference type="PANTHER" id="PTHR43622:SF7">
    <property type="entry name" value="3-DEHYDROQUINATE SYNTHASE, CHLOROPLASTIC"/>
    <property type="match status" value="1"/>
</dbReference>
<dbReference type="UniPathway" id="UPA00053">
    <property type="reaction ID" value="UER00085"/>
</dbReference>
<organism evidence="22 23">
    <name type="scientific">Granulicella pectinivorans</name>
    <dbReference type="NCBI Taxonomy" id="474950"/>
    <lineage>
        <taxon>Bacteria</taxon>
        <taxon>Pseudomonadati</taxon>
        <taxon>Acidobacteriota</taxon>
        <taxon>Terriglobia</taxon>
        <taxon>Terriglobales</taxon>
        <taxon>Acidobacteriaceae</taxon>
        <taxon>Granulicella</taxon>
    </lineage>
</organism>
<dbReference type="AlphaFoldDB" id="A0A1I6MPH5"/>
<dbReference type="GO" id="GO:0046872">
    <property type="term" value="F:metal ion binding"/>
    <property type="evidence" value="ECO:0007669"/>
    <property type="project" value="UniProtKB-KW"/>
</dbReference>
<dbReference type="InterPro" id="IPR050071">
    <property type="entry name" value="Dehydroquinate_synthase"/>
</dbReference>
<dbReference type="GO" id="GO:0008652">
    <property type="term" value="P:amino acid biosynthetic process"/>
    <property type="evidence" value="ECO:0007669"/>
    <property type="project" value="UniProtKB-KW"/>
</dbReference>
<dbReference type="Pfam" id="PF01761">
    <property type="entry name" value="DHQ_synthase"/>
    <property type="match status" value="1"/>
</dbReference>
<dbReference type="SUPFAM" id="SSF56796">
    <property type="entry name" value="Dehydroquinate synthase-like"/>
    <property type="match status" value="1"/>
</dbReference>
<dbReference type="GO" id="GO:0009423">
    <property type="term" value="P:chorismate biosynthetic process"/>
    <property type="evidence" value="ECO:0007669"/>
    <property type="project" value="UniProtKB-UniRule"/>
</dbReference>
<evidence type="ECO:0000256" key="11">
    <source>
        <dbReference type="ARBA" id="ARBA00022605"/>
    </source>
</evidence>
<dbReference type="InterPro" id="IPR030963">
    <property type="entry name" value="DHQ_synth_fam"/>
</dbReference>
<feature type="domain" description="3-dehydroquinate synthase N-terminal" evidence="20">
    <location>
        <begin position="66"/>
        <end position="177"/>
    </location>
</feature>
<dbReference type="NCBIfam" id="TIGR01357">
    <property type="entry name" value="aroB"/>
    <property type="match status" value="1"/>
</dbReference>
<dbReference type="InterPro" id="IPR030960">
    <property type="entry name" value="DHQS/DOIS_N"/>
</dbReference>
<evidence type="ECO:0000256" key="17">
    <source>
        <dbReference type="ARBA" id="ARBA00023239"/>
    </source>
</evidence>
<dbReference type="EC" id="4.2.3.4" evidence="8 19"/>
<dbReference type="RefSeq" id="WP_089840457.1">
    <property type="nucleotide sequence ID" value="NZ_FOZL01000001.1"/>
</dbReference>
<dbReference type="HAMAP" id="MF_00110">
    <property type="entry name" value="DHQ_synthase"/>
    <property type="match status" value="1"/>
</dbReference>
<evidence type="ECO:0000256" key="3">
    <source>
        <dbReference type="ARBA" id="ARBA00001947"/>
    </source>
</evidence>
<comment type="cofactor">
    <cofactor evidence="3">
        <name>Zn(2+)</name>
        <dbReference type="ChEBI" id="CHEBI:29105"/>
    </cofactor>
</comment>
<proteinExistence type="inferred from homology"/>
<comment type="subcellular location">
    <subcellularLocation>
        <location evidence="5 19">Cytoplasm</location>
    </subcellularLocation>
</comment>
<evidence type="ECO:0000256" key="5">
    <source>
        <dbReference type="ARBA" id="ARBA00004496"/>
    </source>
</evidence>
<evidence type="ECO:0000256" key="6">
    <source>
        <dbReference type="ARBA" id="ARBA00004661"/>
    </source>
</evidence>
<dbReference type="GO" id="GO:0000166">
    <property type="term" value="F:nucleotide binding"/>
    <property type="evidence" value="ECO:0007669"/>
    <property type="project" value="UniProtKB-KW"/>
</dbReference>
<evidence type="ECO:0000256" key="19">
    <source>
        <dbReference type="HAMAP-Rule" id="MF_00110"/>
    </source>
</evidence>
<keyword evidence="12 19" id="KW-0479">Metal-binding</keyword>
<dbReference type="PANTHER" id="PTHR43622">
    <property type="entry name" value="3-DEHYDROQUINATE SYNTHASE"/>
    <property type="match status" value="1"/>
</dbReference>
<keyword evidence="11 19" id="KW-0028">Amino-acid biosynthesis</keyword>
<feature type="binding site" evidence="19">
    <location>
        <position position="140"/>
    </location>
    <ligand>
        <name>NAD(+)</name>
        <dbReference type="ChEBI" id="CHEBI:57540"/>
    </ligand>
</feature>
<evidence type="ECO:0000256" key="15">
    <source>
        <dbReference type="ARBA" id="ARBA00023027"/>
    </source>
</evidence>
<feature type="binding site" evidence="19">
    <location>
        <position position="247"/>
    </location>
    <ligand>
        <name>Zn(2+)</name>
        <dbReference type="ChEBI" id="CHEBI:29105"/>
    </ligand>
</feature>
<dbReference type="Gene3D" id="3.40.50.1970">
    <property type="match status" value="1"/>
</dbReference>
<keyword evidence="16 19" id="KW-0057">Aromatic amino acid biosynthesis</keyword>
<evidence type="ECO:0000256" key="9">
    <source>
        <dbReference type="ARBA" id="ARBA00017684"/>
    </source>
</evidence>
<evidence type="ECO:0000256" key="10">
    <source>
        <dbReference type="ARBA" id="ARBA00022490"/>
    </source>
</evidence>
<dbReference type="OrthoDB" id="9806583at2"/>
<name>A0A1I6MPH5_9BACT</name>
<feature type="binding site" evidence="19">
    <location>
        <begin position="127"/>
        <end position="128"/>
    </location>
    <ligand>
        <name>NAD(+)</name>
        <dbReference type="ChEBI" id="CHEBI:57540"/>
    </ligand>
</feature>
<gene>
    <name evidence="19" type="primary">aroB</name>
    <name evidence="22" type="ORF">SAMN05421771_3168</name>
</gene>
<keyword evidence="15 19" id="KW-0520">NAD</keyword>
<keyword evidence="23" id="KW-1185">Reference proteome</keyword>
<dbReference type="GO" id="GO:0003856">
    <property type="term" value="F:3-dehydroquinate synthase activity"/>
    <property type="evidence" value="ECO:0007669"/>
    <property type="project" value="UniProtKB-UniRule"/>
</dbReference>
<dbReference type="InterPro" id="IPR016037">
    <property type="entry name" value="DHQ_synth_AroB"/>
</dbReference>
<dbReference type="CDD" id="cd08195">
    <property type="entry name" value="DHQS"/>
    <property type="match status" value="1"/>
</dbReference>
<sequence length="365" mass="39647">MSSIKVTTPTAQYEVVISPGLLRTLHRRVRTLSPKSRLFVITSPNIWKLWSKPFLASFPTPPEVLFLPAGESHKRLPSVERLAEQLAQKGADRDSLLIAFGGGVLGDMTGFLAAIYMRGIPYLQVPTTLLAQVDSSVGGKTGVNLAAGKNLIGSFHHPLATLVDPELCLTLPAAELRSGLQESVKAAIIRDPKLFRFLETKTEAILAKKPDVKALTRVVTASVQVKANVVNIDERESGPRMILNFGHTIGHTIESATEYKVLLHGQAIGWGQIAALHVSLNRGLITQAEFDRMATLVYAYGPLPPFKATAKKLVALTASDKKRRSGRRAFVLTTGIGSTEIVFDVTDAELLTATQSMLHEMKNKA</sequence>
<dbReference type="GO" id="GO:0005737">
    <property type="term" value="C:cytoplasm"/>
    <property type="evidence" value="ECO:0007669"/>
    <property type="project" value="UniProtKB-SubCell"/>
</dbReference>
<evidence type="ECO:0000256" key="7">
    <source>
        <dbReference type="ARBA" id="ARBA00005412"/>
    </source>
</evidence>
<feature type="binding site" evidence="19">
    <location>
        <position position="149"/>
    </location>
    <ligand>
        <name>NAD(+)</name>
        <dbReference type="ChEBI" id="CHEBI:57540"/>
    </ligand>
</feature>
<evidence type="ECO:0000313" key="22">
    <source>
        <dbReference type="EMBL" id="SFS17478.1"/>
    </source>
</evidence>
<dbReference type="STRING" id="474950.SAMN05421771_3168"/>
<evidence type="ECO:0000256" key="1">
    <source>
        <dbReference type="ARBA" id="ARBA00001393"/>
    </source>
</evidence>
<dbReference type="EMBL" id="FOZL01000001">
    <property type="protein sequence ID" value="SFS17478.1"/>
    <property type="molecule type" value="Genomic_DNA"/>
</dbReference>
<comment type="cofactor">
    <cofactor evidence="2 19">
        <name>NAD(+)</name>
        <dbReference type="ChEBI" id="CHEBI:57540"/>
    </cofactor>
</comment>
<comment type="catalytic activity">
    <reaction evidence="1 19">
        <text>7-phospho-2-dehydro-3-deoxy-D-arabino-heptonate = 3-dehydroquinate + phosphate</text>
        <dbReference type="Rhea" id="RHEA:21968"/>
        <dbReference type="ChEBI" id="CHEBI:32364"/>
        <dbReference type="ChEBI" id="CHEBI:43474"/>
        <dbReference type="ChEBI" id="CHEBI:58394"/>
        <dbReference type="EC" id="4.2.3.4"/>
    </reaction>
</comment>
<comment type="pathway">
    <text evidence="6 19">Metabolic intermediate biosynthesis; chorismate biosynthesis; chorismate from D-erythrose 4-phosphate and phosphoenolpyruvate: step 2/7.</text>
</comment>
<reference evidence="22 23" key="1">
    <citation type="submission" date="2016-10" db="EMBL/GenBank/DDBJ databases">
        <authorList>
            <person name="de Groot N.N."/>
        </authorList>
    </citation>
    <scope>NUCLEOTIDE SEQUENCE [LARGE SCALE GENOMIC DNA]</scope>
    <source>
        <strain evidence="22 23">DSM 21001</strain>
    </source>
</reference>
<evidence type="ECO:0000259" key="20">
    <source>
        <dbReference type="Pfam" id="PF01761"/>
    </source>
</evidence>
<evidence type="ECO:0000256" key="14">
    <source>
        <dbReference type="ARBA" id="ARBA00022833"/>
    </source>
</evidence>
<evidence type="ECO:0000256" key="12">
    <source>
        <dbReference type="ARBA" id="ARBA00022723"/>
    </source>
</evidence>
<evidence type="ECO:0000256" key="13">
    <source>
        <dbReference type="ARBA" id="ARBA00022741"/>
    </source>
</evidence>
<protein>
    <recommendedName>
        <fullName evidence="9 19">3-dehydroquinate synthase</fullName>
        <shortName evidence="19">DHQS</shortName>
        <ecNumber evidence="8 19">4.2.3.4</ecNumber>
    </recommendedName>
</protein>
<dbReference type="Pfam" id="PF24621">
    <property type="entry name" value="DHQS_C"/>
    <property type="match status" value="1"/>
</dbReference>
<evidence type="ECO:0000256" key="2">
    <source>
        <dbReference type="ARBA" id="ARBA00001911"/>
    </source>
</evidence>
<dbReference type="Proteomes" id="UP000199024">
    <property type="component" value="Unassembled WGS sequence"/>
</dbReference>
<evidence type="ECO:0000256" key="4">
    <source>
        <dbReference type="ARBA" id="ARBA00003485"/>
    </source>
</evidence>
<keyword evidence="14 19" id="KW-0862">Zinc</keyword>
<dbReference type="Gene3D" id="1.20.1090.10">
    <property type="entry name" value="Dehydroquinate synthase-like - alpha domain"/>
    <property type="match status" value="1"/>
</dbReference>
<evidence type="ECO:0000313" key="23">
    <source>
        <dbReference type="Proteomes" id="UP000199024"/>
    </source>
</evidence>
<keyword evidence="13 19" id="KW-0547">Nucleotide-binding</keyword>
<feature type="binding site" evidence="19">
    <location>
        <position position="182"/>
    </location>
    <ligand>
        <name>Zn(2+)</name>
        <dbReference type="ChEBI" id="CHEBI:29105"/>
    </ligand>
</feature>
<evidence type="ECO:0000259" key="21">
    <source>
        <dbReference type="Pfam" id="PF24621"/>
    </source>
</evidence>
<comment type="function">
    <text evidence="4 19">Catalyzes the conversion of 3-deoxy-D-arabino-heptulosonate 7-phosphate (DAHP) to dehydroquinate (DHQ).</text>
</comment>
<feature type="binding site" evidence="19">
    <location>
        <begin position="103"/>
        <end position="107"/>
    </location>
    <ligand>
        <name>NAD(+)</name>
        <dbReference type="ChEBI" id="CHEBI:57540"/>
    </ligand>
</feature>
<dbReference type="GO" id="GO:0009073">
    <property type="term" value="P:aromatic amino acid family biosynthetic process"/>
    <property type="evidence" value="ECO:0007669"/>
    <property type="project" value="UniProtKB-KW"/>
</dbReference>
<accession>A0A1I6MPH5</accession>
<keyword evidence="18 19" id="KW-0170">Cobalt</keyword>
<feature type="domain" description="3-dehydroquinate synthase C-terminal" evidence="21">
    <location>
        <begin position="179"/>
        <end position="322"/>
    </location>
</feature>
<keyword evidence="17 19" id="KW-0456">Lyase</keyword>
<dbReference type="PIRSF" id="PIRSF001455">
    <property type="entry name" value="DHQ_synth"/>
    <property type="match status" value="1"/>
</dbReference>
<comment type="cofactor">
    <cofactor evidence="19">
        <name>Co(2+)</name>
        <dbReference type="ChEBI" id="CHEBI:48828"/>
    </cofactor>
    <cofactor evidence="19">
        <name>Zn(2+)</name>
        <dbReference type="ChEBI" id="CHEBI:29105"/>
    </cofactor>
    <text evidence="19">Binds 1 divalent metal cation per subunit. Can use either Co(2+) or Zn(2+).</text>
</comment>